<accession>A0A1B1DY88</accession>
<name>A0A1B1DY88_9APIC</name>
<dbReference type="EMBL" id="CP016246">
    <property type="protein sequence ID" value="ANQ07753.1"/>
    <property type="molecule type" value="Genomic_DNA"/>
</dbReference>
<reference evidence="4" key="1">
    <citation type="submission" date="2016-06" db="EMBL/GenBank/DDBJ databases">
        <title>First high quality genome sequence of Plasmodium coatneyi using continuous long reads from single molecule, real-time sequencing.</title>
        <authorList>
            <person name="Chien J.-T."/>
            <person name="Pakala S.B."/>
            <person name="Geraldo J.A."/>
            <person name="Lapp S.A."/>
            <person name="Barnwell J.W."/>
            <person name="Kissinger J.C."/>
            <person name="Galinski M.R."/>
            <person name="Humphrey J.C."/>
        </authorList>
    </citation>
    <scope>NUCLEOTIDE SEQUENCE [LARGE SCALE GENOMIC DNA]</scope>
    <source>
        <strain evidence="4">Hackeri</strain>
    </source>
</reference>
<feature type="region of interest" description="Disordered" evidence="2">
    <location>
        <begin position="329"/>
        <end position="364"/>
    </location>
</feature>
<gene>
    <name evidence="3" type="ORF">PCOAH_00019360</name>
</gene>
<dbReference type="AlphaFoldDB" id="A0A1B1DY88"/>
<keyword evidence="4" id="KW-1185">Reference proteome</keyword>
<dbReference type="KEGG" id="pcot:PCOAH_00019360"/>
<feature type="region of interest" description="Disordered" evidence="2">
    <location>
        <begin position="285"/>
        <end position="308"/>
    </location>
</feature>
<evidence type="ECO:0000313" key="4">
    <source>
        <dbReference type="Proteomes" id="UP000092716"/>
    </source>
</evidence>
<dbReference type="VEuPathDB" id="PlasmoDB:PCOAH_00019360"/>
<evidence type="ECO:0000313" key="3">
    <source>
        <dbReference type="EMBL" id="ANQ07753.1"/>
    </source>
</evidence>
<dbReference type="RefSeq" id="XP_019914448.1">
    <property type="nucleotide sequence ID" value="XM_020058745.1"/>
</dbReference>
<organism evidence="3 4">
    <name type="scientific">Plasmodium coatneyi</name>
    <dbReference type="NCBI Taxonomy" id="208452"/>
    <lineage>
        <taxon>Eukaryota</taxon>
        <taxon>Sar</taxon>
        <taxon>Alveolata</taxon>
        <taxon>Apicomplexa</taxon>
        <taxon>Aconoidasida</taxon>
        <taxon>Haemosporida</taxon>
        <taxon>Plasmodiidae</taxon>
        <taxon>Plasmodium</taxon>
    </lineage>
</organism>
<proteinExistence type="predicted"/>
<dbReference type="OrthoDB" id="383226at2759"/>
<protein>
    <submittedName>
        <fullName evidence="3">KIR protein</fullName>
    </submittedName>
</protein>
<keyword evidence="1" id="KW-0175">Coiled coil</keyword>
<evidence type="ECO:0000256" key="2">
    <source>
        <dbReference type="SAM" id="MobiDB-lite"/>
    </source>
</evidence>
<feature type="coiled-coil region" evidence="1">
    <location>
        <begin position="204"/>
        <end position="242"/>
    </location>
</feature>
<feature type="compositionally biased region" description="Basic residues" evidence="2">
    <location>
        <begin position="295"/>
        <end position="304"/>
    </location>
</feature>
<sequence>MEEVPTLEETLPSYQDYYNMFEENVDAYRDQCNAQLSGLETLNGKMGEQPDKILDAACYVHREYEKGRFFTREACYFLYFWIGQTLSKTFQDDNFKNNLSEICTKMMEINIFKTHGCKDICDKVDKDLFLKRKTLFDFWYDYGAIRTLLEHNAPLDVDKCGNYLQNVEAANSPGAVNCAGGTGPSDKYCQNFWRGNGNSISLNLKKLQSKLKSVQERMDQEKEAASARAHEAETKLRKAKDEAISQAVRSATTTSSLSSIFGTLATIGAPFLLYKYKPWFSLFRNHSSGNGGGRRSNRRKKRSTGRIFDASTEDTLTEYTTDNFTIGVSRENSTLRSRAEHTRQSRGRTNNTSSHRNNVGYGRM</sequence>
<dbReference type="Proteomes" id="UP000092716">
    <property type="component" value="Chromosome 8"/>
</dbReference>
<dbReference type="InterPro" id="IPR008780">
    <property type="entry name" value="Plasmodium_Vir"/>
</dbReference>
<dbReference type="Pfam" id="PF05795">
    <property type="entry name" value="Plasmodium_Vir"/>
    <property type="match status" value="1"/>
</dbReference>
<dbReference type="GeneID" id="30908662"/>
<evidence type="ECO:0000256" key="1">
    <source>
        <dbReference type="SAM" id="Coils"/>
    </source>
</evidence>
<feature type="compositionally biased region" description="Polar residues" evidence="2">
    <location>
        <begin position="347"/>
        <end position="357"/>
    </location>
</feature>